<dbReference type="GO" id="GO:0000723">
    <property type="term" value="P:telomere maintenance"/>
    <property type="evidence" value="ECO:0007669"/>
    <property type="project" value="InterPro"/>
</dbReference>
<feature type="domain" description="DNA helicase Pif1-like DEAD-box helicase" evidence="3">
    <location>
        <begin position="595"/>
        <end position="695"/>
    </location>
</feature>
<keyword evidence="1" id="KW-0067">ATP-binding</keyword>
<sequence length="881" mass="100167">MSMREYVGPNDDHTCEEDSPYSMSSSFSNIRVSGGLIHQTTPALEQSTDGYDVQVAHAQTIGDGANVMTRSLIRSADFVDVTTVPVSRIFDRFRRMCLNTRRSDYVNTSGNPHRLVAHKNETTCVRNAVSLARLTYGFEPDLLEMQVTVSSMSRLLTEDTRKLILRSWLIIFESLMGVIEGDGVNDESGDGCRIRIYGFVVESVDSLLVTPTPEHASGPVATQMQEDNVSYIDLGNCNQQCWLFSTARDKCSAGEILGLKIRLCNKGGIRGYELLTSNLLGGIVFEDGPNSRTDFDVIIEFRGGLPQRISKVHQSVFEQKFNDFIKFLKYEKPFCYVTAFLYTIEFQKRGLPHYHILLCVGPGSKITNARQIDNYISAEIPDPVEDPTGYKVVTELMMHGSCAVANPGAACTEIRTCSKNFPKKYNDITFFDTNGHTHYRRKQPKIHVMKGESRLDNYNQRLSLAFHAYINVEYYGWSMLIKYLFKYISKGPDRILAKVSKPIGDTSTSVHKQRVEVDEIQNYVDAEVQTINGQVLPTYRAACEALGLLGDDKEYDIALEESAVSASSVELRTLFAPILIYCDVADPPKLWQNIIASSGIASLLLPVGRIAHSRFKLPLDLTDKSVCHAKKHSQLANMLIPMDLFIWDKVPINDGRCFEVLDRTLRDLMNAPEILFGGKTVILDFWQTLPVKKRSCERRDDSRFYCGILFMATFQSLHVEREYETSEIWSSTKMSQTTIAALKVRQENCVLEVKVYRKWVSKTVPEMKPIAFCCILIDRETLENPVSLRFRKITTFEILMEKESEFPKHHFEFIAYNQLQSKVPYVYKNSKMIYSILTEAASTDVQLEATLATYYYINPQIPEAENTYTMFKEKYYMNPPI</sequence>
<reference evidence="5" key="1">
    <citation type="journal article" date="2019" name="Sci. Rep.">
        <title>Draft genome of Tanacetum cinerariifolium, the natural source of mosquito coil.</title>
        <authorList>
            <person name="Yamashiro T."/>
            <person name="Shiraishi A."/>
            <person name="Satake H."/>
            <person name="Nakayama K."/>
        </authorList>
    </citation>
    <scope>NUCLEOTIDE SEQUENCE</scope>
</reference>
<dbReference type="InterPro" id="IPR010285">
    <property type="entry name" value="DNA_helicase_pif1-like_DEAD"/>
</dbReference>
<gene>
    <name evidence="5" type="ORF">Tci_065737</name>
</gene>
<feature type="domain" description="Helitron helicase-like" evidence="4">
    <location>
        <begin position="314"/>
        <end position="358"/>
    </location>
</feature>
<name>A0A6L2P878_TANCI</name>
<comment type="catalytic activity">
    <reaction evidence="1">
        <text>ATP + H2O = ADP + phosphate + H(+)</text>
        <dbReference type="Rhea" id="RHEA:13065"/>
        <dbReference type="ChEBI" id="CHEBI:15377"/>
        <dbReference type="ChEBI" id="CHEBI:15378"/>
        <dbReference type="ChEBI" id="CHEBI:30616"/>
        <dbReference type="ChEBI" id="CHEBI:43474"/>
        <dbReference type="ChEBI" id="CHEBI:456216"/>
        <dbReference type="EC" id="5.6.2.3"/>
    </reaction>
</comment>
<dbReference type="PANTHER" id="PTHR10492:SF96">
    <property type="entry name" value="ATP-DEPENDENT DNA HELICASE"/>
    <property type="match status" value="1"/>
</dbReference>
<organism evidence="5">
    <name type="scientific">Tanacetum cinerariifolium</name>
    <name type="common">Dalmatian daisy</name>
    <name type="synonym">Chrysanthemum cinerariifolium</name>
    <dbReference type="NCBI Taxonomy" id="118510"/>
    <lineage>
        <taxon>Eukaryota</taxon>
        <taxon>Viridiplantae</taxon>
        <taxon>Streptophyta</taxon>
        <taxon>Embryophyta</taxon>
        <taxon>Tracheophyta</taxon>
        <taxon>Spermatophyta</taxon>
        <taxon>Magnoliopsida</taxon>
        <taxon>eudicotyledons</taxon>
        <taxon>Gunneridae</taxon>
        <taxon>Pentapetalae</taxon>
        <taxon>asterids</taxon>
        <taxon>campanulids</taxon>
        <taxon>Asterales</taxon>
        <taxon>Asteraceae</taxon>
        <taxon>Asteroideae</taxon>
        <taxon>Anthemideae</taxon>
        <taxon>Anthemidinae</taxon>
        <taxon>Tanacetum</taxon>
    </lineage>
</organism>
<comment type="caution">
    <text evidence="5">The sequence shown here is derived from an EMBL/GenBank/DDBJ whole genome shotgun (WGS) entry which is preliminary data.</text>
</comment>
<dbReference type="AlphaFoldDB" id="A0A6L2P878"/>
<keyword evidence="1" id="KW-0233">DNA recombination</keyword>
<evidence type="ECO:0000256" key="1">
    <source>
        <dbReference type="RuleBase" id="RU363044"/>
    </source>
</evidence>
<feature type="region of interest" description="Disordered" evidence="2">
    <location>
        <begin position="1"/>
        <end position="22"/>
    </location>
</feature>
<dbReference type="InterPro" id="IPR025476">
    <property type="entry name" value="Helitron_helicase-like"/>
</dbReference>
<proteinExistence type="inferred from homology"/>
<accession>A0A6L2P878</accession>
<comment type="similarity">
    <text evidence="1">Belongs to the helicase family.</text>
</comment>
<evidence type="ECO:0000256" key="2">
    <source>
        <dbReference type="SAM" id="MobiDB-lite"/>
    </source>
</evidence>
<evidence type="ECO:0000259" key="3">
    <source>
        <dbReference type="Pfam" id="PF05970"/>
    </source>
</evidence>
<evidence type="ECO:0000259" key="4">
    <source>
        <dbReference type="Pfam" id="PF14214"/>
    </source>
</evidence>
<dbReference type="GO" id="GO:0006310">
    <property type="term" value="P:DNA recombination"/>
    <property type="evidence" value="ECO:0007669"/>
    <property type="project" value="UniProtKB-KW"/>
</dbReference>
<dbReference type="Pfam" id="PF05970">
    <property type="entry name" value="PIF1"/>
    <property type="match status" value="1"/>
</dbReference>
<dbReference type="Pfam" id="PF14214">
    <property type="entry name" value="Helitron_like_N"/>
    <property type="match status" value="1"/>
</dbReference>
<dbReference type="EMBL" id="BKCJ010010924">
    <property type="protein sequence ID" value="GEU93759.1"/>
    <property type="molecule type" value="Genomic_DNA"/>
</dbReference>
<dbReference type="PANTHER" id="PTHR10492">
    <property type="match status" value="1"/>
</dbReference>
<keyword evidence="1 5" id="KW-0347">Helicase</keyword>
<keyword evidence="1" id="KW-0234">DNA repair</keyword>
<keyword evidence="1" id="KW-0227">DNA damage</keyword>
<comment type="cofactor">
    <cofactor evidence="1">
        <name>Mg(2+)</name>
        <dbReference type="ChEBI" id="CHEBI:18420"/>
    </cofactor>
</comment>
<keyword evidence="1" id="KW-0378">Hydrolase</keyword>
<dbReference type="EC" id="5.6.2.3" evidence="1"/>
<evidence type="ECO:0000313" key="5">
    <source>
        <dbReference type="EMBL" id="GEU93759.1"/>
    </source>
</evidence>
<dbReference type="GO" id="GO:0016787">
    <property type="term" value="F:hydrolase activity"/>
    <property type="evidence" value="ECO:0007669"/>
    <property type="project" value="UniProtKB-KW"/>
</dbReference>
<protein>
    <recommendedName>
        <fullName evidence="1">ATP-dependent DNA helicase</fullName>
        <ecNumber evidence="1">5.6.2.3</ecNumber>
    </recommendedName>
</protein>
<dbReference type="GO" id="GO:0005524">
    <property type="term" value="F:ATP binding"/>
    <property type="evidence" value="ECO:0007669"/>
    <property type="project" value="UniProtKB-KW"/>
</dbReference>
<dbReference type="GO" id="GO:0043139">
    <property type="term" value="F:5'-3' DNA helicase activity"/>
    <property type="evidence" value="ECO:0007669"/>
    <property type="project" value="UniProtKB-EC"/>
</dbReference>
<keyword evidence="1" id="KW-0547">Nucleotide-binding</keyword>
<dbReference type="GO" id="GO:0006281">
    <property type="term" value="P:DNA repair"/>
    <property type="evidence" value="ECO:0007669"/>
    <property type="project" value="UniProtKB-KW"/>
</dbReference>